<dbReference type="AlphaFoldDB" id="A0AAE4CRA6"/>
<gene>
    <name evidence="2" type="ORF">J2S44_001592</name>
</gene>
<dbReference type="EMBL" id="JAVDYC010000001">
    <property type="protein sequence ID" value="MDR7321342.1"/>
    <property type="molecule type" value="Genomic_DNA"/>
</dbReference>
<evidence type="ECO:0000313" key="2">
    <source>
        <dbReference type="EMBL" id="MDR7321342.1"/>
    </source>
</evidence>
<proteinExistence type="predicted"/>
<evidence type="ECO:0000313" key="3">
    <source>
        <dbReference type="Proteomes" id="UP001183629"/>
    </source>
</evidence>
<dbReference type="InterPro" id="IPR037401">
    <property type="entry name" value="SnoaL-like"/>
</dbReference>
<dbReference type="RefSeq" id="WP_310410295.1">
    <property type="nucleotide sequence ID" value="NZ_JAVDYC010000001.1"/>
</dbReference>
<dbReference type="Pfam" id="PF12680">
    <property type="entry name" value="SnoaL_2"/>
    <property type="match status" value="1"/>
</dbReference>
<dbReference type="Gene3D" id="3.10.450.50">
    <property type="match status" value="1"/>
</dbReference>
<dbReference type="GO" id="GO:0016853">
    <property type="term" value="F:isomerase activity"/>
    <property type="evidence" value="ECO:0007669"/>
    <property type="project" value="UniProtKB-KW"/>
</dbReference>
<dbReference type="Proteomes" id="UP001183629">
    <property type="component" value="Unassembled WGS sequence"/>
</dbReference>
<protein>
    <submittedName>
        <fullName evidence="2">Ketosteroid isomerase-like protein</fullName>
    </submittedName>
</protein>
<dbReference type="SUPFAM" id="SSF54427">
    <property type="entry name" value="NTF2-like"/>
    <property type="match status" value="1"/>
</dbReference>
<name>A0AAE4CRA6_9ACTN</name>
<dbReference type="InterPro" id="IPR032710">
    <property type="entry name" value="NTF2-like_dom_sf"/>
</dbReference>
<keyword evidence="3" id="KW-1185">Reference proteome</keyword>
<comment type="caution">
    <text evidence="2">The sequence shown here is derived from an EMBL/GenBank/DDBJ whole genome shotgun (WGS) entry which is preliminary data.</text>
</comment>
<accession>A0AAE4CRA6</accession>
<feature type="domain" description="SnoaL-like" evidence="1">
    <location>
        <begin position="38"/>
        <end position="146"/>
    </location>
</feature>
<organism evidence="2 3">
    <name type="scientific">Catenuloplanes niger</name>
    <dbReference type="NCBI Taxonomy" id="587534"/>
    <lineage>
        <taxon>Bacteria</taxon>
        <taxon>Bacillati</taxon>
        <taxon>Actinomycetota</taxon>
        <taxon>Actinomycetes</taxon>
        <taxon>Micromonosporales</taxon>
        <taxon>Micromonosporaceae</taxon>
        <taxon>Catenuloplanes</taxon>
    </lineage>
</organism>
<reference evidence="2 3" key="1">
    <citation type="submission" date="2023-07" db="EMBL/GenBank/DDBJ databases">
        <title>Sequencing the genomes of 1000 actinobacteria strains.</title>
        <authorList>
            <person name="Klenk H.-P."/>
        </authorList>
    </citation>
    <scope>NUCLEOTIDE SEQUENCE [LARGE SCALE GENOMIC DNA]</scope>
    <source>
        <strain evidence="2 3">DSM 44711</strain>
    </source>
</reference>
<evidence type="ECO:0000259" key="1">
    <source>
        <dbReference type="Pfam" id="PF12680"/>
    </source>
</evidence>
<sequence>MAAPVLMFLGACTSAQETATSAPSSAASDPSCRTVATALFDQLLAGASPTSLAERFDEKVDWSIPGNTAVVPWIGPREGRAGVAEFYTELGQMAKVEQFTIDTIIGDGDRCVLLGDLKTTVLSTGRDITTDFAYDIEVRNGLITRYHMFEDSWAVAEALEPTAN</sequence>
<keyword evidence="2" id="KW-0413">Isomerase</keyword>